<feature type="region of interest" description="Disordered" evidence="1">
    <location>
        <begin position="28"/>
        <end position="84"/>
    </location>
</feature>
<sequence>MPRLHFAFIVLIRSYDQFTRGISTLFEHPGATSQSDLPRSLPARATSPERLSQVAPARATSSSRSRFDGARHEETRRERPPGAAMLGVTTNLLEAYPPCSSILEVGRSHPERPAQSDYLKSLQPERPAQVARVSLSERSTKVASSQSDQPNATISSRSSQSDQPERSAQVSRVLTGRDMKKRVGSDLLERLC</sequence>
<dbReference type="Proteomes" id="UP000266723">
    <property type="component" value="Unassembled WGS sequence"/>
</dbReference>
<feature type="compositionally biased region" description="Basic and acidic residues" evidence="1">
    <location>
        <begin position="65"/>
        <end position="80"/>
    </location>
</feature>
<name>A0ABQ7C6H9_BRACR</name>
<feature type="compositionally biased region" description="Basic and acidic residues" evidence="1">
    <location>
        <begin position="175"/>
        <end position="192"/>
    </location>
</feature>
<feature type="compositionally biased region" description="Low complexity" evidence="1">
    <location>
        <begin position="55"/>
        <end position="64"/>
    </location>
</feature>
<protein>
    <submittedName>
        <fullName evidence="2">Uncharacterized protein</fullName>
    </submittedName>
</protein>
<gene>
    <name evidence="2" type="ORF">DY000_02008342</name>
</gene>
<proteinExistence type="predicted"/>
<dbReference type="EMBL" id="QGKV02000832">
    <property type="protein sequence ID" value="KAF3546782.1"/>
    <property type="molecule type" value="Genomic_DNA"/>
</dbReference>
<organism evidence="2 3">
    <name type="scientific">Brassica cretica</name>
    <name type="common">Mustard</name>
    <dbReference type="NCBI Taxonomy" id="69181"/>
    <lineage>
        <taxon>Eukaryota</taxon>
        <taxon>Viridiplantae</taxon>
        <taxon>Streptophyta</taxon>
        <taxon>Embryophyta</taxon>
        <taxon>Tracheophyta</taxon>
        <taxon>Spermatophyta</taxon>
        <taxon>Magnoliopsida</taxon>
        <taxon>eudicotyledons</taxon>
        <taxon>Gunneridae</taxon>
        <taxon>Pentapetalae</taxon>
        <taxon>rosids</taxon>
        <taxon>malvids</taxon>
        <taxon>Brassicales</taxon>
        <taxon>Brassicaceae</taxon>
        <taxon>Brassiceae</taxon>
        <taxon>Brassica</taxon>
    </lineage>
</organism>
<feature type="compositionally biased region" description="Polar residues" evidence="1">
    <location>
        <begin position="141"/>
        <end position="172"/>
    </location>
</feature>
<reference evidence="2 3" key="1">
    <citation type="journal article" date="2020" name="BMC Genomics">
        <title>Intraspecific diversification of the crop wild relative Brassica cretica Lam. using demographic model selection.</title>
        <authorList>
            <person name="Kioukis A."/>
            <person name="Michalopoulou V.A."/>
            <person name="Briers L."/>
            <person name="Pirintsos S."/>
            <person name="Studholme D.J."/>
            <person name="Pavlidis P."/>
            <person name="Sarris P.F."/>
        </authorList>
    </citation>
    <scope>NUCLEOTIDE SEQUENCE [LARGE SCALE GENOMIC DNA]</scope>
    <source>
        <strain evidence="3">cv. PFS-1207/04</strain>
    </source>
</reference>
<accession>A0ABQ7C6H9</accession>
<evidence type="ECO:0000313" key="3">
    <source>
        <dbReference type="Proteomes" id="UP000266723"/>
    </source>
</evidence>
<comment type="caution">
    <text evidence="2">The sequence shown here is derived from an EMBL/GenBank/DDBJ whole genome shotgun (WGS) entry which is preliminary data.</text>
</comment>
<evidence type="ECO:0000256" key="1">
    <source>
        <dbReference type="SAM" id="MobiDB-lite"/>
    </source>
</evidence>
<feature type="region of interest" description="Disordered" evidence="1">
    <location>
        <begin position="104"/>
        <end position="192"/>
    </location>
</feature>
<keyword evidence="3" id="KW-1185">Reference proteome</keyword>
<evidence type="ECO:0000313" key="2">
    <source>
        <dbReference type="EMBL" id="KAF3546782.1"/>
    </source>
</evidence>